<dbReference type="EC" id="2.7.7.102" evidence="7"/>
<protein>
    <recommendedName>
        <fullName evidence="5">DNA-directed primase/polymerase protein</fullName>
        <ecNumber evidence="7">2.7.7.102</ecNumber>
        <ecNumber evidence="2">2.7.7.7</ecNumber>
    </recommendedName>
</protein>
<keyword evidence="10" id="KW-1185">Reference proteome</keyword>
<feature type="non-terminal residue" evidence="9">
    <location>
        <position position="82"/>
    </location>
</feature>
<reference evidence="9 10" key="1">
    <citation type="journal article" date="2020" name="G3 (Bethesda)">
        <title>Draft Genome of the Common Snapping Turtle, Chelydra serpentina, a Model for Phenotypic Plasticity in Reptiles.</title>
        <authorList>
            <person name="Das D."/>
            <person name="Singh S.K."/>
            <person name="Bierstedt J."/>
            <person name="Erickson A."/>
            <person name="Galli G.L.J."/>
            <person name="Crossley D.A. 2nd"/>
            <person name="Rhen T."/>
        </authorList>
    </citation>
    <scope>NUCLEOTIDE SEQUENCE [LARGE SCALE GENOMIC DNA]</scope>
    <source>
        <strain evidence="9">KW</strain>
    </source>
</reference>
<evidence type="ECO:0000256" key="5">
    <source>
        <dbReference type="ARBA" id="ARBA00026139"/>
    </source>
</evidence>
<dbReference type="GO" id="GO:0009411">
    <property type="term" value="P:response to UV"/>
    <property type="evidence" value="ECO:0007669"/>
    <property type="project" value="TreeGrafter"/>
</dbReference>
<evidence type="ECO:0000313" key="10">
    <source>
        <dbReference type="Proteomes" id="UP000765507"/>
    </source>
</evidence>
<evidence type="ECO:0000256" key="4">
    <source>
        <dbReference type="ARBA" id="ARBA00022932"/>
    </source>
</evidence>
<evidence type="ECO:0000256" key="3">
    <source>
        <dbReference type="ARBA" id="ARBA00022478"/>
    </source>
</evidence>
<evidence type="ECO:0000313" key="9">
    <source>
        <dbReference type="EMBL" id="KAG6920664.1"/>
    </source>
</evidence>
<dbReference type="GO" id="GO:0000428">
    <property type="term" value="C:DNA-directed RNA polymerase complex"/>
    <property type="evidence" value="ECO:0007669"/>
    <property type="project" value="UniProtKB-KW"/>
</dbReference>
<keyword evidence="3" id="KW-0240">DNA-directed RNA polymerase</keyword>
<evidence type="ECO:0000256" key="1">
    <source>
        <dbReference type="ARBA" id="ARBA00009762"/>
    </source>
</evidence>
<keyword evidence="3" id="KW-0804">Transcription</keyword>
<evidence type="ECO:0000256" key="2">
    <source>
        <dbReference type="ARBA" id="ARBA00012417"/>
    </source>
</evidence>
<proteinExistence type="inferred from homology"/>
<name>A0A8T1RWG9_CHESE</name>
<comment type="caution">
    <text evidence="9">The sequence shown here is derived from an EMBL/GenBank/DDBJ whole genome shotgun (WGS) entry which is preliminary data.</text>
</comment>
<comment type="similarity">
    <text evidence="1">Belongs to the eukaryotic-type primase small subunit family.</text>
</comment>
<dbReference type="GO" id="GO:0003682">
    <property type="term" value="F:chromatin binding"/>
    <property type="evidence" value="ECO:0007669"/>
    <property type="project" value="TreeGrafter"/>
</dbReference>
<dbReference type="PANTHER" id="PTHR31399:SF0">
    <property type="entry name" value="DNA-DIRECTED PRIMASE_POLYMERASE PROTEIN"/>
    <property type="match status" value="1"/>
</dbReference>
<dbReference type="GO" id="GO:0003887">
    <property type="term" value="F:DNA-directed DNA polymerase activity"/>
    <property type="evidence" value="ECO:0007669"/>
    <property type="project" value="UniProtKB-KW"/>
</dbReference>
<dbReference type="GO" id="GO:0006264">
    <property type="term" value="P:mitochondrial DNA replication"/>
    <property type="evidence" value="ECO:0007669"/>
    <property type="project" value="TreeGrafter"/>
</dbReference>
<evidence type="ECO:0000256" key="7">
    <source>
        <dbReference type="ARBA" id="ARBA00044768"/>
    </source>
</evidence>
<comment type="catalytic activity">
    <reaction evidence="8">
        <text>DNA(n) + a 2'-deoxyribonucleoside 5'-triphosphate = DNA(n+1) + diphosphate</text>
        <dbReference type="Rhea" id="RHEA:22508"/>
        <dbReference type="Rhea" id="RHEA-COMP:17339"/>
        <dbReference type="Rhea" id="RHEA-COMP:17340"/>
        <dbReference type="ChEBI" id="CHEBI:33019"/>
        <dbReference type="ChEBI" id="CHEBI:61560"/>
        <dbReference type="ChEBI" id="CHEBI:173112"/>
        <dbReference type="EC" id="2.7.7.7"/>
    </reaction>
    <physiologicalReaction direction="left-to-right" evidence="8">
        <dbReference type="Rhea" id="RHEA:22509"/>
    </physiologicalReaction>
</comment>
<evidence type="ECO:0000256" key="6">
    <source>
        <dbReference type="ARBA" id="ARBA00044677"/>
    </source>
</evidence>
<dbReference type="Proteomes" id="UP000765507">
    <property type="component" value="Unassembled WGS sequence"/>
</dbReference>
<organism evidence="9 10">
    <name type="scientific">Chelydra serpentina</name>
    <name type="common">Snapping turtle</name>
    <name type="synonym">Testudo serpentina</name>
    <dbReference type="NCBI Taxonomy" id="8475"/>
    <lineage>
        <taxon>Eukaryota</taxon>
        <taxon>Metazoa</taxon>
        <taxon>Chordata</taxon>
        <taxon>Craniata</taxon>
        <taxon>Vertebrata</taxon>
        <taxon>Euteleostomi</taxon>
        <taxon>Archelosauria</taxon>
        <taxon>Testudinata</taxon>
        <taxon>Testudines</taxon>
        <taxon>Cryptodira</taxon>
        <taxon>Durocryptodira</taxon>
        <taxon>Americhelydia</taxon>
        <taxon>Chelydroidea</taxon>
        <taxon>Chelydridae</taxon>
        <taxon>Chelydra</taxon>
    </lineage>
</organism>
<dbReference type="GO" id="GO:0031297">
    <property type="term" value="P:replication fork processing"/>
    <property type="evidence" value="ECO:0007669"/>
    <property type="project" value="TreeGrafter"/>
</dbReference>
<dbReference type="GO" id="GO:0005759">
    <property type="term" value="C:mitochondrial matrix"/>
    <property type="evidence" value="ECO:0007669"/>
    <property type="project" value="TreeGrafter"/>
</dbReference>
<dbReference type="InterPro" id="IPR044917">
    <property type="entry name" value="PRIMPOL"/>
</dbReference>
<keyword evidence="4" id="KW-0548">Nucleotidyltransferase</keyword>
<dbReference type="EC" id="2.7.7.7" evidence="2"/>
<dbReference type="OrthoDB" id="5988181at2759"/>
<dbReference type="GO" id="GO:0005634">
    <property type="term" value="C:nucleus"/>
    <property type="evidence" value="ECO:0007669"/>
    <property type="project" value="TreeGrafter"/>
</dbReference>
<dbReference type="AlphaFoldDB" id="A0A8T1RWG9"/>
<dbReference type="PANTHER" id="PTHR31399">
    <property type="entry name" value="DNA-DIRECTED PRIMASE / POLYMERASE PROTEIN"/>
    <property type="match status" value="1"/>
</dbReference>
<comment type="catalytic activity">
    <reaction evidence="6">
        <text>ssDNA + n NTP = ssDNA/pppN(pN)n-1 hybrid + (n-1) diphosphate.</text>
        <dbReference type="EC" id="2.7.7.102"/>
    </reaction>
</comment>
<keyword evidence="4" id="KW-0808">Transferase</keyword>
<keyword evidence="4" id="KW-0239">DNA-directed DNA polymerase</keyword>
<accession>A0A8T1RWG9</accession>
<evidence type="ECO:0000256" key="8">
    <source>
        <dbReference type="ARBA" id="ARBA00047303"/>
    </source>
</evidence>
<gene>
    <name evidence="9" type="ORF">G0U57_015241</name>
</gene>
<sequence>DVHVFALETNTEDGQRYYLVTTYTELWFYYNKEQKTSLMHCYEVIPEKAVCKLYFDLEFYKSVNPGADGKKMIAKLIEVKLE</sequence>
<dbReference type="EMBL" id="JAHGAV010004651">
    <property type="protein sequence ID" value="KAG6920664.1"/>
    <property type="molecule type" value="Genomic_DNA"/>
</dbReference>
<dbReference type="GO" id="GO:0042276">
    <property type="term" value="P:error-prone translesion synthesis"/>
    <property type="evidence" value="ECO:0007669"/>
    <property type="project" value="InterPro"/>
</dbReference>